<accession>A0AAD4HXF1</accession>
<feature type="region of interest" description="Disordered" evidence="1">
    <location>
        <begin position="110"/>
        <end position="138"/>
    </location>
</feature>
<proteinExistence type="predicted"/>
<dbReference type="AlphaFoldDB" id="A0AAD4HXF1"/>
<evidence type="ECO:0000313" key="2">
    <source>
        <dbReference type="EMBL" id="KAG7284493.1"/>
    </source>
</evidence>
<dbReference type="EMBL" id="JAHCVI010000006">
    <property type="protein sequence ID" value="KAG7284493.1"/>
    <property type="molecule type" value="Genomic_DNA"/>
</dbReference>
<feature type="region of interest" description="Disordered" evidence="1">
    <location>
        <begin position="57"/>
        <end position="95"/>
    </location>
</feature>
<evidence type="ECO:0000256" key="1">
    <source>
        <dbReference type="SAM" id="MobiDB-lite"/>
    </source>
</evidence>
<name>A0AAD4HXF1_9PEZI</name>
<comment type="caution">
    <text evidence="2">The sequence shown here is derived from an EMBL/GenBank/DDBJ whole genome shotgun (WGS) entry which is preliminary data.</text>
</comment>
<gene>
    <name evidence="2" type="ORF">NEMBOFW57_010868</name>
</gene>
<dbReference type="Proteomes" id="UP001197093">
    <property type="component" value="Unassembled WGS sequence"/>
</dbReference>
<feature type="compositionally biased region" description="Polar residues" evidence="1">
    <location>
        <begin position="57"/>
        <end position="69"/>
    </location>
</feature>
<dbReference type="PANTHER" id="PTHR33048">
    <property type="entry name" value="PTH11-LIKE INTEGRAL MEMBRANE PROTEIN (AFU_ORTHOLOGUE AFUA_5G11245)"/>
    <property type="match status" value="1"/>
</dbReference>
<keyword evidence="3" id="KW-1185">Reference proteome</keyword>
<sequence>MRLVALINSMGDVDQSWGGGPVLLWIFAEANMSCIAASLPTVKPLLNHLAPRLLGSSSTPKYPVNSGSGLANPDAPPTLGGTGNSSSASKTRRDKYQRFRDDIMYPLETVVAAESGSDSGSDRGGGQPGANTSQTAIVAGDSAILQTKTTTVKYERRT</sequence>
<dbReference type="InterPro" id="IPR052337">
    <property type="entry name" value="SAT4-like"/>
</dbReference>
<organism evidence="2 3">
    <name type="scientific">Staphylotrichum longicolle</name>
    <dbReference type="NCBI Taxonomy" id="669026"/>
    <lineage>
        <taxon>Eukaryota</taxon>
        <taxon>Fungi</taxon>
        <taxon>Dikarya</taxon>
        <taxon>Ascomycota</taxon>
        <taxon>Pezizomycotina</taxon>
        <taxon>Sordariomycetes</taxon>
        <taxon>Sordariomycetidae</taxon>
        <taxon>Sordariales</taxon>
        <taxon>Chaetomiaceae</taxon>
        <taxon>Staphylotrichum</taxon>
    </lineage>
</organism>
<dbReference type="PANTHER" id="PTHR33048:SF47">
    <property type="entry name" value="INTEGRAL MEMBRANE PROTEIN-RELATED"/>
    <property type="match status" value="1"/>
</dbReference>
<reference evidence="2" key="1">
    <citation type="submission" date="2023-02" db="EMBL/GenBank/DDBJ databases">
        <authorList>
            <person name="Palmer J.M."/>
        </authorList>
    </citation>
    <scope>NUCLEOTIDE SEQUENCE</scope>
    <source>
        <strain evidence="2">FW57</strain>
    </source>
</reference>
<evidence type="ECO:0000313" key="3">
    <source>
        <dbReference type="Proteomes" id="UP001197093"/>
    </source>
</evidence>
<protein>
    <submittedName>
        <fullName evidence="2">Uncharacterized protein</fullName>
    </submittedName>
</protein>